<protein>
    <recommendedName>
        <fullName evidence="5">Bacterial low temperature requirement A protein-domain-containing protein</fullName>
    </recommendedName>
</protein>
<feature type="transmembrane region" description="Helical" evidence="2">
    <location>
        <begin position="192"/>
        <end position="214"/>
    </location>
</feature>
<dbReference type="EMBL" id="MCGR01000077">
    <property type="protein sequence ID" value="ORY59014.1"/>
    <property type="molecule type" value="Genomic_DNA"/>
</dbReference>
<dbReference type="Pfam" id="PF06772">
    <property type="entry name" value="LtrA"/>
    <property type="match status" value="1"/>
</dbReference>
<dbReference type="PANTHER" id="PTHR36840:SF1">
    <property type="entry name" value="BLL5714 PROTEIN"/>
    <property type="match status" value="1"/>
</dbReference>
<dbReference type="InterPro" id="IPR010640">
    <property type="entry name" value="Low_temperature_requirement_A"/>
</dbReference>
<evidence type="ECO:0008006" key="5">
    <source>
        <dbReference type="Google" id="ProtNLM"/>
    </source>
</evidence>
<keyword evidence="2" id="KW-1133">Transmembrane helix</keyword>
<keyword evidence="4" id="KW-1185">Reference proteome</keyword>
<proteinExistence type="predicted"/>
<feature type="transmembrane region" description="Helical" evidence="2">
    <location>
        <begin position="134"/>
        <end position="154"/>
    </location>
</feature>
<feature type="transmembrane region" description="Helical" evidence="2">
    <location>
        <begin position="369"/>
        <end position="392"/>
    </location>
</feature>
<name>A0A1Y2DIQ9_9BASI</name>
<feature type="transmembrane region" description="Helical" evidence="2">
    <location>
        <begin position="463"/>
        <end position="486"/>
    </location>
</feature>
<evidence type="ECO:0000256" key="2">
    <source>
        <dbReference type="SAM" id="Phobius"/>
    </source>
</evidence>
<gene>
    <name evidence="3" type="ORF">BCR35DRAFT_355329</name>
</gene>
<evidence type="ECO:0000256" key="1">
    <source>
        <dbReference type="SAM" id="MobiDB-lite"/>
    </source>
</evidence>
<dbReference type="InParanoid" id="A0A1Y2DIQ9"/>
<dbReference type="STRING" id="106004.A0A1Y2DIQ9"/>
<accession>A0A1Y2DIQ9</accession>
<dbReference type="PANTHER" id="PTHR36840">
    <property type="entry name" value="BLL5714 PROTEIN"/>
    <property type="match status" value="1"/>
</dbReference>
<dbReference type="OrthoDB" id="191995at2759"/>
<reference evidence="3 4" key="1">
    <citation type="submission" date="2016-07" db="EMBL/GenBank/DDBJ databases">
        <title>Pervasive Adenine N6-methylation of Active Genes in Fungi.</title>
        <authorList>
            <consortium name="DOE Joint Genome Institute"/>
            <person name="Mondo S.J."/>
            <person name="Dannebaum R.O."/>
            <person name="Kuo R.C."/>
            <person name="Labutti K."/>
            <person name="Haridas S."/>
            <person name="Kuo A."/>
            <person name="Salamov A."/>
            <person name="Ahrendt S.R."/>
            <person name="Lipzen A."/>
            <person name="Sullivan W."/>
            <person name="Andreopoulos W.B."/>
            <person name="Clum A."/>
            <person name="Lindquist E."/>
            <person name="Daum C."/>
            <person name="Ramamoorthy G.K."/>
            <person name="Gryganskyi A."/>
            <person name="Culley D."/>
            <person name="Magnuson J.K."/>
            <person name="James T.Y."/>
            <person name="O'Malley M.A."/>
            <person name="Stajich J.E."/>
            <person name="Spatafora J.W."/>
            <person name="Visel A."/>
            <person name="Grigoriev I.V."/>
        </authorList>
    </citation>
    <scope>NUCLEOTIDE SEQUENCE [LARGE SCALE GENOMIC DNA]</scope>
    <source>
        <strain evidence="3 4">62-1032</strain>
    </source>
</reference>
<feature type="compositionally biased region" description="Low complexity" evidence="1">
    <location>
        <begin position="26"/>
        <end position="35"/>
    </location>
</feature>
<organism evidence="3 4">
    <name type="scientific">Leucosporidium creatinivorum</name>
    <dbReference type="NCBI Taxonomy" id="106004"/>
    <lineage>
        <taxon>Eukaryota</taxon>
        <taxon>Fungi</taxon>
        <taxon>Dikarya</taxon>
        <taxon>Basidiomycota</taxon>
        <taxon>Pucciniomycotina</taxon>
        <taxon>Microbotryomycetes</taxon>
        <taxon>Leucosporidiales</taxon>
        <taxon>Leucosporidium</taxon>
    </lineage>
</organism>
<feature type="transmembrane region" description="Helical" evidence="2">
    <location>
        <begin position="439"/>
        <end position="457"/>
    </location>
</feature>
<sequence>MSVSTVSEKGALLEPTAEAGPDQDLLSRPSAAATLPSPPPISTTSRPSLIVRQWVVDDVLVKEKEGREASGFELFLDLVMVAVVSQFAETAGNEDSSWSLFKFGIFSWLAWSVWQDARQYVNVSGNHDVLQRCYIFVLAFLLIGFSANASAMTINCDYDDSADSTYDEGFGDPFLLPDGCWMDPGWLRSARAALAFFLVARLIRISLLIVYGLWLPRFRKAHLIRAVTLTCSSCMWVVLLGVTAPVAFLILPLVSTAIEMLAQYISTPLLRLAHRASRSHGRAGPSSLLPALNLEHTVDRTYLFVILVVGEMVSSAKYTGSLNHAGLKPIFWRAVLAVFTAFALLWLYQEQSASRTFSSAMRRHWFTGTTWQLLHFPLSAALVLAAVSISSFVKYGEAEQKRQWYYGGALSAILTSLFLLGILHKLLDRTRSALVPRSVRLGFRLAFAILLALLPLIDNISSAATLSATALALLVLLLLETIGQLGSVVDEEKARRAVEVEVEMDEEKGLAGVTEILVRSLAVDSVKGFEEVENELHPDEMGGFTSGIDQSLRELTTMRLSSNKFAYAF</sequence>
<feature type="transmembrane region" description="Helical" evidence="2">
    <location>
        <begin position="330"/>
        <end position="348"/>
    </location>
</feature>
<feature type="transmembrane region" description="Helical" evidence="2">
    <location>
        <begin position="226"/>
        <end position="251"/>
    </location>
</feature>
<comment type="caution">
    <text evidence="3">The sequence shown here is derived from an EMBL/GenBank/DDBJ whole genome shotgun (WGS) entry which is preliminary data.</text>
</comment>
<evidence type="ECO:0000313" key="4">
    <source>
        <dbReference type="Proteomes" id="UP000193467"/>
    </source>
</evidence>
<feature type="transmembrane region" description="Helical" evidence="2">
    <location>
        <begin position="404"/>
        <end position="427"/>
    </location>
</feature>
<feature type="region of interest" description="Disordered" evidence="1">
    <location>
        <begin position="1"/>
        <end position="44"/>
    </location>
</feature>
<dbReference type="Proteomes" id="UP000193467">
    <property type="component" value="Unassembled WGS sequence"/>
</dbReference>
<evidence type="ECO:0000313" key="3">
    <source>
        <dbReference type="EMBL" id="ORY59014.1"/>
    </source>
</evidence>
<dbReference type="AlphaFoldDB" id="A0A1Y2DIQ9"/>
<keyword evidence="2" id="KW-0812">Transmembrane</keyword>
<keyword evidence="2" id="KW-0472">Membrane</keyword>